<feature type="region of interest" description="Disordered" evidence="1">
    <location>
        <begin position="377"/>
        <end position="454"/>
    </location>
</feature>
<feature type="region of interest" description="Disordered" evidence="1">
    <location>
        <begin position="662"/>
        <end position="731"/>
    </location>
</feature>
<feature type="compositionally biased region" description="Basic and acidic residues" evidence="1">
    <location>
        <begin position="871"/>
        <end position="887"/>
    </location>
</feature>
<organism evidence="2 3">
    <name type="scientific">Petrolisthes cinctipes</name>
    <name type="common">Flat porcelain crab</name>
    <dbReference type="NCBI Taxonomy" id="88211"/>
    <lineage>
        <taxon>Eukaryota</taxon>
        <taxon>Metazoa</taxon>
        <taxon>Ecdysozoa</taxon>
        <taxon>Arthropoda</taxon>
        <taxon>Crustacea</taxon>
        <taxon>Multicrustacea</taxon>
        <taxon>Malacostraca</taxon>
        <taxon>Eumalacostraca</taxon>
        <taxon>Eucarida</taxon>
        <taxon>Decapoda</taxon>
        <taxon>Pleocyemata</taxon>
        <taxon>Anomura</taxon>
        <taxon>Galatheoidea</taxon>
        <taxon>Porcellanidae</taxon>
        <taxon>Petrolisthes</taxon>
    </lineage>
</organism>
<name>A0AAE1FT92_PETCI</name>
<accession>A0AAE1FT92</accession>
<feature type="region of interest" description="Disordered" evidence="1">
    <location>
        <begin position="478"/>
        <end position="599"/>
    </location>
</feature>
<feature type="compositionally biased region" description="Low complexity" evidence="1">
    <location>
        <begin position="431"/>
        <end position="454"/>
    </location>
</feature>
<gene>
    <name evidence="2" type="ORF">Pcinc_015942</name>
</gene>
<keyword evidence="3" id="KW-1185">Reference proteome</keyword>
<reference evidence="2" key="1">
    <citation type="submission" date="2023-10" db="EMBL/GenBank/DDBJ databases">
        <title>Genome assemblies of two species of porcelain crab, Petrolisthes cinctipes and Petrolisthes manimaculis (Anomura: Porcellanidae).</title>
        <authorList>
            <person name="Angst P."/>
        </authorList>
    </citation>
    <scope>NUCLEOTIDE SEQUENCE</scope>
    <source>
        <strain evidence="2">PB745_01</strain>
        <tissue evidence="2">Gill</tissue>
    </source>
</reference>
<feature type="region of interest" description="Disordered" evidence="1">
    <location>
        <begin position="819"/>
        <end position="899"/>
    </location>
</feature>
<feature type="compositionally biased region" description="Polar residues" evidence="1">
    <location>
        <begin position="545"/>
        <end position="569"/>
    </location>
</feature>
<evidence type="ECO:0000313" key="3">
    <source>
        <dbReference type="Proteomes" id="UP001286313"/>
    </source>
</evidence>
<evidence type="ECO:0000256" key="1">
    <source>
        <dbReference type="SAM" id="MobiDB-lite"/>
    </source>
</evidence>
<dbReference type="Proteomes" id="UP001286313">
    <property type="component" value="Unassembled WGS sequence"/>
</dbReference>
<feature type="compositionally biased region" description="Acidic residues" evidence="1">
    <location>
        <begin position="396"/>
        <end position="421"/>
    </location>
</feature>
<evidence type="ECO:0000313" key="2">
    <source>
        <dbReference type="EMBL" id="KAK3879484.1"/>
    </source>
</evidence>
<comment type="caution">
    <text evidence="2">The sequence shown here is derived from an EMBL/GenBank/DDBJ whole genome shotgun (WGS) entry which is preliminary data.</text>
</comment>
<feature type="region of interest" description="Disordered" evidence="1">
    <location>
        <begin position="747"/>
        <end position="788"/>
    </location>
</feature>
<protein>
    <submittedName>
        <fullName evidence="2">Uncharacterized protein</fullName>
    </submittedName>
</protein>
<feature type="compositionally biased region" description="Basic residues" evidence="1">
    <location>
        <begin position="662"/>
        <end position="676"/>
    </location>
</feature>
<dbReference type="EMBL" id="JAWQEG010001436">
    <property type="protein sequence ID" value="KAK3879484.1"/>
    <property type="molecule type" value="Genomic_DNA"/>
</dbReference>
<feature type="compositionally biased region" description="Basic and acidic residues" evidence="1">
    <location>
        <begin position="488"/>
        <end position="504"/>
    </location>
</feature>
<feature type="compositionally biased region" description="Basic residues" evidence="1">
    <location>
        <begin position="776"/>
        <end position="786"/>
    </location>
</feature>
<proteinExistence type="predicted"/>
<sequence length="958" mass="107873">MEERECSSHQHRHTVSILLGLSGLVSQQLWAVEESHALLEVYPGVLESHASSHGHASQPSHLWLQLAKAYAHTGHAKRDVPEVAVHIGLLRQGYAQANKFPFVEEMRRVKETEEAVCYSPDVSKFTGDVEITYWSHDAVGRLLDLYLHHQATASSSATVVRRADVLPRVTNDLQADGYRYTRDQVREQFHALLTQYNARNIKPWMPLPAGRQTHNPVATPYLHRLQQVLELRRSLSLSWTTGVKPLSEAEQRVVLGVARDKAEEEVGEGVCVGPGEEQRVVARLVEAIVTHIRTQRLIQPVPRTRQVRLHLADMLRNFEGEEEREESDSDARRLHYLLSQSGLLSAVCDVPLEATTYNYNNSKTGLMKKRKQWAVRKYAGSQQHGASKVTKRETYSDEDANVDSPTDDNEGWVSYEEEEEVEKQREDPKTRTNSTNQQRSSTTRQTITSNSITQQTTSDIASEYLTLALGHQKREVEQEAGEACGGEGKGKADVGEGRSCEAGDGKGSSGAGVGEVSVMEAGGREGKSEAGAGKPRRWIVGDRNMGQTGNDRVTIQKGPQSCSVSNVRTVTEKKKASGSSQRDSGPVYRQQASNSEDQREENIYTKLFSEVHNIVPKTCTKEPKGNLNTFICNNDTSSLYLYLPPDLNLCIPNSSIVRRKNSVTHLRRKHPGRRRSSNISATESEEDARSGNEYVSLEEDEQQRMGKRKRRRRSESQKSNPETKVIQTRSGRRTRFTFFSRTLIDDDAEEKNSSQVDTQRSQKMDSEITVKPPSTPRRKRGRPRKVKDRDDKDCVVLRCKVVEDAEEPIVLQYVDASEEVEKGKERRRQSNGGLVCSGGRGREEEVCGESGRRKEGRTSGNSIDPLACSGEGRREEEEKLCEESGRRRESKGRGRRKEGCTGDYYDPLVAFIQEQEARSRKREENLMLVMKQQQALRNTILTEMLNVLHGIKTKIERS</sequence>
<dbReference type="AlphaFoldDB" id="A0AAE1FT92"/>
<feature type="compositionally biased region" description="Basic and acidic residues" evidence="1">
    <location>
        <begin position="840"/>
        <end position="857"/>
    </location>
</feature>